<protein>
    <recommendedName>
        <fullName evidence="4">Protein kinase domain-containing protein</fullName>
    </recommendedName>
</protein>
<dbReference type="InterPro" id="IPR001245">
    <property type="entry name" value="Ser-Thr/Tyr_kinase_cat_dom"/>
</dbReference>
<keyword evidence="2" id="KW-0067">ATP-binding</keyword>
<keyword evidence="6" id="KW-1185">Reference proteome</keyword>
<dbReference type="Pfam" id="PF07714">
    <property type="entry name" value="PK_Tyr_Ser-Thr"/>
    <property type="match status" value="1"/>
</dbReference>
<name>A0AAN7KEG6_TRANT</name>
<evidence type="ECO:0000313" key="5">
    <source>
        <dbReference type="EMBL" id="KAK4762516.1"/>
    </source>
</evidence>
<dbReference type="InterPro" id="IPR000719">
    <property type="entry name" value="Prot_kinase_dom"/>
</dbReference>
<accession>A0AAN7KEG6</accession>
<reference evidence="5 6" key="1">
    <citation type="journal article" date="2023" name="Hortic Res">
        <title>Pangenome of water caltrop reveals structural variations and asymmetric subgenome divergence after allopolyploidization.</title>
        <authorList>
            <person name="Zhang X."/>
            <person name="Chen Y."/>
            <person name="Wang L."/>
            <person name="Yuan Y."/>
            <person name="Fang M."/>
            <person name="Shi L."/>
            <person name="Lu R."/>
            <person name="Comes H.P."/>
            <person name="Ma Y."/>
            <person name="Chen Y."/>
            <person name="Huang G."/>
            <person name="Zhou Y."/>
            <person name="Zheng Z."/>
            <person name="Qiu Y."/>
        </authorList>
    </citation>
    <scope>NUCLEOTIDE SEQUENCE [LARGE SCALE GENOMIC DNA]</scope>
    <source>
        <strain evidence="5">F231</strain>
    </source>
</reference>
<evidence type="ECO:0000259" key="4">
    <source>
        <dbReference type="PROSITE" id="PS50011"/>
    </source>
</evidence>
<dbReference type="PROSITE" id="PS50011">
    <property type="entry name" value="PROTEIN_KINASE_DOM"/>
    <property type="match status" value="1"/>
</dbReference>
<organism evidence="5 6">
    <name type="scientific">Trapa natans</name>
    <name type="common">Water chestnut</name>
    <dbReference type="NCBI Taxonomy" id="22666"/>
    <lineage>
        <taxon>Eukaryota</taxon>
        <taxon>Viridiplantae</taxon>
        <taxon>Streptophyta</taxon>
        <taxon>Embryophyta</taxon>
        <taxon>Tracheophyta</taxon>
        <taxon>Spermatophyta</taxon>
        <taxon>Magnoliopsida</taxon>
        <taxon>eudicotyledons</taxon>
        <taxon>Gunneridae</taxon>
        <taxon>Pentapetalae</taxon>
        <taxon>rosids</taxon>
        <taxon>malvids</taxon>
        <taxon>Myrtales</taxon>
        <taxon>Lythraceae</taxon>
        <taxon>Trapa</taxon>
    </lineage>
</organism>
<feature type="domain" description="Protein kinase" evidence="4">
    <location>
        <begin position="237"/>
        <end position="356"/>
    </location>
</feature>
<evidence type="ECO:0000256" key="3">
    <source>
        <dbReference type="SAM" id="Phobius"/>
    </source>
</evidence>
<feature type="transmembrane region" description="Helical" evidence="3">
    <location>
        <begin position="168"/>
        <end position="190"/>
    </location>
</feature>
<sequence length="356" mass="39107">MGKVPINLIKPLISPSTYLSLPWQIQILTLPPQFKLQQDAMTLLLFYNCSTSSGPSDRLFNCSAPAAGNGTVLRLYDKDTKLEAASRSFNCKSMVEAPIEVSGANTRETAEALVRRGFWMTWTASKCDVCEGSVEGADSTIQSTTSSASALIDLMPCSVQLQVLVSSELLHCAGIGALSIIVVLLSVFIIRYQIMHRSLKVLAKNNPTHNSLMLESHVCIKVPIFQYKQLRDATNNFHSSQELGDGGFGTVYYGWTRSSGQATLRAQLRSVKQFMTEVQILTRLHHKNLVSLYGCTSRHSCELLLVYEYVSNCTVADRLQGNRAKDSSVVLPWHNTGTSTAYSTAPIKLAFQGGVK</sequence>
<dbReference type="GO" id="GO:0004672">
    <property type="term" value="F:protein kinase activity"/>
    <property type="evidence" value="ECO:0007669"/>
    <property type="project" value="InterPro"/>
</dbReference>
<dbReference type="Proteomes" id="UP001346149">
    <property type="component" value="Unassembled WGS sequence"/>
</dbReference>
<keyword evidence="1" id="KW-0547">Nucleotide-binding</keyword>
<dbReference type="SUPFAM" id="SSF56112">
    <property type="entry name" value="Protein kinase-like (PK-like)"/>
    <property type="match status" value="1"/>
</dbReference>
<keyword evidence="3" id="KW-0812">Transmembrane</keyword>
<dbReference type="InterPro" id="IPR011009">
    <property type="entry name" value="Kinase-like_dom_sf"/>
</dbReference>
<comment type="caution">
    <text evidence="5">The sequence shown here is derived from an EMBL/GenBank/DDBJ whole genome shotgun (WGS) entry which is preliminary data.</text>
</comment>
<dbReference type="PANTHER" id="PTHR46008">
    <property type="entry name" value="LEAF RUST 10 DISEASE-RESISTANCE LOCUS RECEPTOR-LIKE PROTEIN KINASE-LIKE 1.4"/>
    <property type="match status" value="1"/>
</dbReference>
<gene>
    <name evidence="5" type="ORF">SAY86_008284</name>
</gene>
<dbReference type="Gene3D" id="3.30.200.20">
    <property type="entry name" value="Phosphorylase Kinase, domain 1"/>
    <property type="match status" value="1"/>
</dbReference>
<dbReference type="PANTHER" id="PTHR46008:SF2">
    <property type="entry name" value="LEAF RUST 10 DISEASE-RESISTANCE LOCUS RECEPTOR-LIKE PROTEIN KINASE-LIKE 1.4"/>
    <property type="match status" value="1"/>
</dbReference>
<proteinExistence type="predicted"/>
<keyword evidence="3" id="KW-0472">Membrane</keyword>
<keyword evidence="3" id="KW-1133">Transmembrane helix</keyword>
<evidence type="ECO:0000256" key="1">
    <source>
        <dbReference type="ARBA" id="ARBA00022741"/>
    </source>
</evidence>
<dbReference type="EMBL" id="JAXQNO010000024">
    <property type="protein sequence ID" value="KAK4762516.1"/>
    <property type="molecule type" value="Genomic_DNA"/>
</dbReference>
<evidence type="ECO:0000256" key="2">
    <source>
        <dbReference type="ARBA" id="ARBA00022840"/>
    </source>
</evidence>
<evidence type="ECO:0000313" key="6">
    <source>
        <dbReference type="Proteomes" id="UP001346149"/>
    </source>
</evidence>
<dbReference type="AlphaFoldDB" id="A0AAN7KEG6"/>
<dbReference type="GO" id="GO:0005524">
    <property type="term" value="F:ATP binding"/>
    <property type="evidence" value="ECO:0007669"/>
    <property type="project" value="UniProtKB-KW"/>
</dbReference>